<reference evidence="5" key="5">
    <citation type="journal article" date="2008" name="Nucleic Acids Res.">
        <title>The rice annotation project database (RAP-DB): 2008 update.</title>
        <authorList>
            <consortium name="The rice annotation project (RAP)"/>
        </authorList>
    </citation>
    <scope>GENOME REANNOTATION</scope>
    <source>
        <strain evidence="5">cv. Nipponbare</strain>
    </source>
</reference>
<feature type="region of interest" description="Disordered" evidence="1">
    <location>
        <begin position="312"/>
        <end position="344"/>
    </location>
</feature>
<evidence type="ECO:0000256" key="2">
    <source>
        <dbReference type="SAM" id="Phobius"/>
    </source>
</evidence>
<reference evidence="4" key="4">
    <citation type="submission" date="2006-01" db="EMBL/GenBank/DDBJ databases">
        <title>Oryza sativa chromosome 3 BAC OSJNBa0091B22 genomic sequence.</title>
        <authorList>
            <person name="Buell C.R."/>
            <person name="Yuan Q."/>
            <person name="Ouyang S."/>
            <person name="Liu J."/>
            <person name="Gansberger K."/>
            <person name="Jones K.M."/>
            <person name="Overton II L.L."/>
            <person name="Tsitrin T."/>
            <person name="Kim M.M."/>
            <person name="Bera J.J."/>
            <person name="Jin S.S."/>
            <person name="Fadrosh D.W."/>
            <person name="Tallon L.J."/>
            <person name="Koo H."/>
            <person name="Zismann V."/>
            <person name="Hsiao J."/>
            <person name="Blunt S."/>
            <person name="Vanaken S.S."/>
            <person name="Riedmuller S.B."/>
            <person name="Utterback T.T."/>
            <person name="Feldblyum T.V."/>
            <person name="Yang Q.Q."/>
            <person name="Haas B.J."/>
            <person name="Suh B.B."/>
            <person name="Peterson J.J."/>
            <person name="Quackenbush J."/>
            <person name="White O."/>
            <person name="Salzberg S.L."/>
            <person name="Fraser C.M."/>
        </authorList>
    </citation>
    <scope>NUCLEOTIDE SEQUENCE</scope>
</reference>
<evidence type="ECO:0000256" key="1">
    <source>
        <dbReference type="SAM" id="MobiDB-lite"/>
    </source>
</evidence>
<feature type="region of interest" description="Disordered" evidence="1">
    <location>
        <begin position="14"/>
        <end position="53"/>
    </location>
</feature>
<feature type="compositionally biased region" description="Gly residues" evidence="1">
    <location>
        <begin position="34"/>
        <end position="44"/>
    </location>
</feature>
<evidence type="ECO:0000313" key="5">
    <source>
        <dbReference type="Proteomes" id="UP000000763"/>
    </source>
</evidence>
<sequence length="344" mass="35902">MEEMAMAIAVGLGRGRRGGGSARRAKAVVRRGGGRVAGTSGGGREAARRGGAAAAVRQGGRVLGRSGGEEDRLLLHGRRTKGRRHRSGKGRSGAGVGLAGVGWGWAGTASGGTGGEVEAGDSGVGGVGLDGGRRGHRYLALHLLLLPFVLLFLLPHLLVGGFGPARDERGGGGSLRRSGSGGVSARRSGGDDELWLLGPLVGFWLLQKQKQVEKPNQTHPSHRGLKSPTKKTAFVLLLSLLFLVHIAISHALFSPIDSDDSNDSGTLAQRCLVLRLANDWLALLFKNAGRWRLVERIDERVAPWERGEGARIGGGFGGSGEETGACSGSPRRSEARLSAKSWCS</sequence>
<dbReference type="AlphaFoldDB" id="Q6AUV0"/>
<feature type="compositionally biased region" description="Gly residues" evidence="1">
    <location>
        <begin position="171"/>
        <end position="182"/>
    </location>
</feature>
<gene>
    <name evidence="4" type="primary">OSJNBa0091B22.12</name>
    <name evidence="3" type="synonym">OSJNBa0083F15.1</name>
</gene>
<feature type="compositionally biased region" description="Gly residues" evidence="1">
    <location>
        <begin position="312"/>
        <end position="321"/>
    </location>
</feature>
<reference evidence="5" key="2">
    <citation type="journal article" date="2005" name="Nature">
        <title>The map-based sequence of the rice genome.</title>
        <authorList>
            <consortium name="International rice genome sequencing project (IRGSP)"/>
            <person name="Matsumoto T."/>
            <person name="Wu J."/>
            <person name="Kanamori H."/>
            <person name="Katayose Y."/>
            <person name="Fujisawa M."/>
            <person name="Namiki N."/>
            <person name="Mizuno H."/>
            <person name="Yamamoto K."/>
            <person name="Antonio B.A."/>
            <person name="Baba T."/>
            <person name="Sakata K."/>
            <person name="Nagamura Y."/>
            <person name="Aoki H."/>
            <person name="Arikawa K."/>
            <person name="Arita K."/>
            <person name="Bito T."/>
            <person name="Chiden Y."/>
            <person name="Fujitsuka N."/>
            <person name="Fukunaka R."/>
            <person name="Hamada M."/>
            <person name="Harada C."/>
            <person name="Hayashi A."/>
            <person name="Hijishita S."/>
            <person name="Honda M."/>
            <person name="Hosokawa S."/>
            <person name="Ichikawa Y."/>
            <person name="Idonuma A."/>
            <person name="Iijima M."/>
            <person name="Ikeda M."/>
            <person name="Ikeno M."/>
            <person name="Ito K."/>
            <person name="Ito S."/>
            <person name="Ito T."/>
            <person name="Ito Y."/>
            <person name="Ito Y."/>
            <person name="Iwabuchi A."/>
            <person name="Kamiya K."/>
            <person name="Karasawa W."/>
            <person name="Kurita K."/>
            <person name="Katagiri S."/>
            <person name="Kikuta A."/>
            <person name="Kobayashi H."/>
            <person name="Kobayashi N."/>
            <person name="Machita K."/>
            <person name="Maehara T."/>
            <person name="Masukawa M."/>
            <person name="Mizubayashi T."/>
            <person name="Mukai Y."/>
            <person name="Nagasaki H."/>
            <person name="Nagata Y."/>
            <person name="Naito S."/>
            <person name="Nakashima M."/>
            <person name="Nakama Y."/>
            <person name="Nakamichi Y."/>
            <person name="Nakamura M."/>
            <person name="Meguro A."/>
            <person name="Negishi M."/>
            <person name="Ohta I."/>
            <person name="Ohta T."/>
            <person name="Okamoto M."/>
            <person name="Ono N."/>
            <person name="Saji S."/>
            <person name="Sakaguchi M."/>
            <person name="Sakai K."/>
            <person name="Shibata M."/>
            <person name="Shimokawa T."/>
            <person name="Song J."/>
            <person name="Takazaki Y."/>
            <person name="Terasawa K."/>
            <person name="Tsugane M."/>
            <person name="Tsuji K."/>
            <person name="Ueda S."/>
            <person name="Waki K."/>
            <person name="Yamagata H."/>
            <person name="Yamamoto M."/>
            <person name="Yamamoto S."/>
            <person name="Yamane H."/>
            <person name="Yoshiki S."/>
            <person name="Yoshihara R."/>
            <person name="Yukawa K."/>
            <person name="Zhong H."/>
            <person name="Yano M."/>
            <person name="Yuan Q."/>
            <person name="Ouyang S."/>
            <person name="Liu J."/>
            <person name="Jones K.M."/>
            <person name="Gansberger K."/>
            <person name="Moffat K."/>
            <person name="Hill J."/>
            <person name="Bera J."/>
            <person name="Fadrosh D."/>
            <person name="Jin S."/>
            <person name="Johri S."/>
            <person name="Kim M."/>
            <person name="Overton L."/>
            <person name="Reardon M."/>
            <person name="Tsitrin T."/>
            <person name="Vuong H."/>
            <person name="Weaver B."/>
            <person name="Ciecko A."/>
            <person name="Tallon L."/>
            <person name="Jackson J."/>
            <person name="Pai G."/>
            <person name="Aken S.V."/>
            <person name="Utterback T."/>
            <person name="Reidmuller S."/>
            <person name="Feldblyum T."/>
            <person name="Hsiao J."/>
            <person name="Zismann V."/>
            <person name="Iobst S."/>
            <person name="de Vazeille A.R."/>
            <person name="Buell C.R."/>
            <person name="Ying K."/>
            <person name="Li Y."/>
            <person name="Lu T."/>
            <person name="Huang Y."/>
            <person name="Zhao Q."/>
            <person name="Feng Q."/>
            <person name="Zhang L."/>
            <person name="Zhu J."/>
            <person name="Weng Q."/>
            <person name="Mu J."/>
            <person name="Lu Y."/>
            <person name="Fan D."/>
            <person name="Liu Y."/>
            <person name="Guan J."/>
            <person name="Zhang Y."/>
            <person name="Yu S."/>
            <person name="Liu X."/>
            <person name="Zhang Y."/>
            <person name="Hong G."/>
            <person name="Han B."/>
            <person name="Choisne N."/>
            <person name="Demange N."/>
            <person name="Orjeda G."/>
            <person name="Samain S."/>
            <person name="Cattolico L."/>
            <person name="Pelletier E."/>
            <person name="Couloux A."/>
            <person name="Segurens B."/>
            <person name="Wincker P."/>
            <person name="D'Hont A."/>
            <person name="Scarpelli C."/>
            <person name="Weissenbach J."/>
            <person name="Salanoubat M."/>
            <person name="Quetier F."/>
            <person name="Yu Y."/>
            <person name="Kim H.R."/>
            <person name="Rambo T."/>
            <person name="Currie J."/>
            <person name="Collura K."/>
            <person name="Luo M."/>
            <person name="Yang T."/>
            <person name="Ammiraju J.S.S."/>
            <person name="Engler F."/>
            <person name="Soderlund C."/>
            <person name="Wing R.A."/>
            <person name="Palmer L.E."/>
            <person name="de la Bastide M."/>
            <person name="Spiegel L."/>
            <person name="Nascimento L."/>
            <person name="Zutavern T."/>
            <person name="O'Shaughnessy A."/>
            <person name="Dike S."/>
            <person name="Dedhia N."/>
            <person name="Preston R."/>
            <person name="Balija V."/>
            <person name="McCombie W.R."/>
            <person name="Chow T."/>
            <person name="Chen H."/>
            <person name="Chung M."/>
            <person name="Chen C."/>
            <person name="Shaw J."/>
            <person name="Wu H."/>
            <person name="Hsiao K."/>
            <person name="Chao Y."/>
            <person name="Chu M."/>
            <person name="Cheng C."/>
            <person name="Hour A."/>
            <person name="Lee P."/>
            <person name="Lin S."/>
            <person name="Lin Y."/>
            <person name="Liou J."/>
            <person name="Liu S."/>
            <person name="Hsing Y."/>
            <person name="Raghuvanshi S."/>
            <person name="Mohanty A."/>
            <person name="Bharti A.K."/>
            <person name="Gaur A."/>
            <person name="Gupta V."/>
            <person name="Kumar D."/>
            <person name="Ravi V."/>
            <person name="Vij S."/>
            <person name="Kapur A."/>
            <person name="Khurana P."/>
            <person name="Khurana P."/>
            <person name="Khurana J.P."/>
            <person name="Tyagi A.K."/>
            <person name="Gaikwad K."/>
            <person name="Singh A."/>
            <person name="Dalal V."/>
            <person name="Srivastava S."/>
            <person name="Dixit A."/>
            <person name="Pal A.K."/>
            <person name="Ghazi I.A."/>
            <person name="Yadav M."/>
            <person name="Pandit A."/>
            <person name="Bhargava A."/>
            <person name="Sureshbabu K."/>
            <person name="Batra K."/>
            <person name="Sharma T.R."/>
            <person name="Mohapatra T."/>
            <person name="Singh N.K."/>
            <person name="Messing J."/>
            <person name="Nelson A.B."/>
            <person name="Fuks G."/>
            <person name="Kavchok S."/>
            <person name="Keizer G."/>
            <person name="Linton E."/>
            <person name="Llaca V."/>
            <person name="Song R."/>
            <person name="Tanyolac B."/>
            <person name="Young S."/>
            <person name="Ho-Il K."/>
            <person name="Hahn J.H."/>
            <person name="Sangsakoo G."/>
            <person name="Vanavichit A."/>
            <person name="de Mattos Luiz.A.T."/>
            <person name="Zimmer P.D."/>
            <person name="Malone G."/>
            <person name="Dellagostin O."/>
            <person name="de Oliveira A.C."/>
            <person name="Bevan M."/>
            <person name="Bancroft I."/>
            <person name="Minx P."/>
            <person name="Cordum H."/>
            <person name="Wilson R."/>
            <person name="Cheng Z."/>
            <person name="Jin W."/>
            <person name="Jiang J."/>
            <person name="Leong S.A."/>
            <person name="Iwama H."/>
            <person name="Gojobori T."/>
            <person name="Itoh T."/>
            <person name="Niimura Y."/>
            <person name="Fujii Y."/>
            <person name="Habara T."/>
            <person name="Sakai H."/>
            <person name="Sato Y."/>
            <person name="Wilson G."/>
            <person name="Kumar K."/>
            <person name="McCouch S."/>
            <person name="Juretic N."/>
            <person name="Hoen D."/>
            <person name="Wright S."/>
            <person name="Bruskiewich R."/>
            <person name="Bureau T."/>
            <person name="Miyao A."/>
            <person name="Hirochika H."/>
            <person name="Nishikawa T."/>
            <person name="Kadowaki K."/>
            <person name="Sugiura M."/>
            <person name="Burr B."/>
            <person name="Sasaki T."/>
        </authorList>
    </citation>
    <scope>NUCLEOTIDE SEQUENCE [LARGE SCALE GENOMIC DNA]</scope>
    <source>
        <strain evidence="5">cv. Nipponbare</strain>
    </source>
</reference>
<keyword evidence="2" id="KW-0812">Transmembrane</keyword>
<name>Q6AUV0_ORYSJ</name>
<dbReference type="EMBL" id="AC133398">
    <property type="protein sequence ID" value="AAR01753.1"/>
    <property type="molecule type" value="Genomic_DNA"/>
</dbReference>
<reference evidence="4" key="1">
    <citation type="submission" date="2004-07" db="EMBL/GenBank/DDBJ databases">
        <authorList>
            <person name="Buell R."/>
        </authorList>
    </citation>
    <scope>NUCLEOTIDE SEQUENCE</scope>
</reference>
<keyword evidence="2" id="KW-1133">Transmembrane helix</keyword>
<evidence type="ECO:0000313" key="4">
    <source>
        <dbReference type="EMBL" id="AAT81743.1"/>
    </source>
</evidence>
<reference evidence="3" key="3">
    <citation type="submission" date="2006-01" db="EMBL/GenBank/DDBJ databases">
        <title>Oryza sativa chromosome 3 BAC OSJNBa0083F15 genomic sequence.</title>
        <authorList>
            <person name="Buell C.R."/>
            <person name="Yuan Q."/>
            <person name="Ouyang S."/>
            <person name="Liu J."/>
            <person name="Gansberger K."/>
            <person name="Jones K.M."/>
            <person name="Overton II L.L."/>
            <person name="Tsitrin T."/>
            <person name="Kim M.M."/>
            <person name="Bera J.J."/>
            <person name="Jin S.S."/>
            <person name="Fadrosh D.W."/>
            <person name="Tallon L.J."/>
            <person name="Koo H."/>
            <person name="Zismann V."/>
            <person name="Hsiao J."/>
            <person name="Blunt S."/>
            <person name="Vanaken S.S."/>
            <person name="Riedmuller S.B."/>
            <person name="Utterback T.T."/>
            <person name="Feldblyum T.V."/>
            <person name="Yang Q.Q."/>
            <person name="Haas B.J."/>
            <person name="Suh B.B."/>
            <person name="Peterson J.J."/>
            <person name="Quackenbush J."/>
            <person name="White O."/>
            <person name="Salzberg S.L."/>
            <person name="Fraser C.M."/>
        </authorList>
    </citation>
    <scope>NUCLEOTIDE SEQUENCE</scope>
</reference>
<dbReference type="EMBL" id="AC114896">
    <property type="protein sequence ID" value="AAT81743.1"/>
    <property type="molecule type" value="Genomic_DNA"/>
</dbReference>
<organism evidence="4 5">
    <name type="scientific">Oryza sativa subsp. japonica</name>
    <name type="common">Rice</name>
    <dbReference type="NCBI Taxonomy" id="39947"/>
    <lineage>
        <taxon>Eukaryota</taxon>
        <taxon>Viridiplantae</taxon>
        <taxon>Streptophyta</taxon>
        <taxon>Embryophyta</taxon>
        <taxon>Tracheophyta</taxon>
        <taxon>Spermatophyta</taxon>
        <taxon>Magnoliopsida</taxon>
        <taxon>Liliopsida</taxon>
        <taxon>Poales</taxon>
        <taxon>Poaceae</taxon>
        <taxon>BOP clade</taxon>
        <taxon>Oryzoideae</taxon>
        <taxon>Oryzeae</taxon>
        <taxon>Oryzinae</taxon>
        <taxon>Oryza</taxon>
        <taxon>Oryza sativa</taxon>
    </lineage>
</organism>
<feature type="region of interest" description="Disordered" evidence="1">
    <location>
        <begin position="169"/>
        <end position="188"/>
    </location>
</feature>
<evidence type="ECO:0000313" key="3">
    <source>
        <dbReference type="EMBL" id="AAR01753.1"/>
    </source>
</evidence>
<feature type="transmembrane region" description="Helical" evidence="2">
    <location>
        <begin position="233"/>
        <end position="253"/>
    </location>
</feature>
<protein>
    <submittedName>
        <fullName evidence="4">Uncharacterized protein</fullName>
    </submittedName>
</protein>
<feature type="transmembrane region" description="Helical" evidence="2">
    <location>
        <begin position="139"/>
        <end position="159"/>
    </location>
</feature>
<proteinExistence type="predicted"/>
<accession>Q6AUV0</accession>
<dbReference type="Proteomes" id="UP000000763">
    <property type="component" value="Chromosome 3"/>
</dbReference>
<keyword evidence="2" id="KW-0472">Membrane</keyword>
<feature type="compositionally biased region" description="Basic residues" evidence="1">
    <location>
        <begin position="23"/>
        <end position="33"/>
    </location>
</feature>